<evidence type="ECO:0000256" key="3">
    <source>
        <dbReference type="ARBA" id="ARBA00022475"/>
    </source>
</evidence>
<keyword evidence="6 7" id="KW-0472">Membrane</keyword>
<dbReference type="PANTHER" id="PTHR42770">
    <property type="entry name" value="AMINO ACID TRANSPORTER-RELATED"/>
    <property type="match status" value="1"/>
</dbReference>
<protein>
    <submittedName>
        <fullName evidence="8">Amino acid transporter</fullName>
    </submittedName>
</protein>
<evidence type="ECO:0000256" key="1">
    <source>
        <dbReference type="ARBA" id="ARBA00004651"/>
    </source>
</evidence>
<dbReference type="GO" id="GO:0005886">
    <property type="term" value="C:plasma membrane"/>
    <property type="evidence" value="ECO:0007669"/>
    <property type="project" value="UniProtKB-SubCell"/>
</dbReference>
<evidence type="ECO:0000313" key="8">
    <source>
        <dbReference type="EMBL" id="PWV78028.1"/>
    </source>
</evidence>
<evidence type="ECO:0000256" key="7">
    <source>
        <dbReference type="SAM" id="Phobius"/>
    </source>
</evidence>
<feature type="transmembrane region" description="Helical" evidence="7">
    <location>
        <begin position="156"/>
        <end position="178"/>
    </location>
</feature>
<sequence>MTGTATKAATTTKYLSWVTLALMTTSSVASLRSAPTMAVYGLACVFLYVIPAILFLLPTSLVAAELASGWEGGVYKWVGDGLNKPLGFLAVWCQFAMTIFYYPSLLAYVASTFAYITHPSLASNGLYVAIVIITVYWAGVYVSSQGTKTVAGLSSMGLVIGTLIPGTVLVVLGLVFLAQGNPSAAPMDSSHLLPAWTGLASLVLIVNNFLSYAGMEMNAVHVSSLKNPAKEFPKAMFLAMGLVLVIFILPALAISWVVPSASLSLTAGVMQAFDGFFSHFGIGFLTPIVGIALVAAALGGMLTWLAGPSKGLLLIGRSEGYLPPVLTKLNKHGVQQNMLVAQGVFTTLIALLYAFIPNVSSAYWILSVITTQVYLIMYVLMFAAAAKLRRDDPDHPRGYRAPALLALCALGAASSIAAFAIGFVPPSQFGAGSPWVYVLIVGGGMGIVGLLIPYLFYRNRRDSWKFAVPEGEKA</sequence>
<feature type="transmembrane region" description="Helical" evidence="7">
    <location>
        <begin position="37"/>
        <end position="57"/>
    </location>
</feature>
<feature type="transmembrane region" description="Helical" evidence="7">
    <location>
        <begin position="12"/>
        <end position="31"/>
    </location>
</feature>
<feature type="transmembrane region" description="Helical" evidence="7">
    <location>
        <begin position="235"/>
        <end position="258"/>
    </location>
</feature>
<organism evidence="8 9">
    <name type="scientific">Nocardia neocaledoniensis</name>
    <dbReference type="NCBI Taxonomy" id="236511"/>
    <lineage>
        <taxon>Bacteria</taxon>
        <taxon>Bacillati</taxon>
        <taxon>Actinomycetota</taxon>
        <taxon>Actinomycetes</taxon>
        <taxon>Mycobacteriales</taxon>
        <taxon>Nocardiaceae</taxon>
        <taxon>Nocardia</taxon>
    </lineage>
</organism>
<dbReference type="Pfam" id="PF13520">
    <property type="entry name" value="AA_permease_2"/>
    <property type="match status" value="1"/>
</dbReference>
<feature type="transmembrane region" description="Helical" evidence="7">
    <location>
        <begin position="125"/>
        <end position="144"/>
    </location>
</feature>
<accession>A0A317NW23</accession>
<reference evidence="8 9" key="1">
    <citation type="submission" date="2018-05" db="EMBL/GenBank/DDBJ databases">
        <title>Genomic Encyclopedia of Type Strains, Phase IV (KMG-IV): sequencing the most valuable type-strain genomes for metagenomic binning, comparative biology and taxonomic classification.</title>
        <authorList>
            <person name="Goeker M."/>
        </authorList>
    </citation>
    <scope>NUCLEOTIDE SEQUENCE [LARGE SCALE GENOMIC DNA]</scope>
    <source>
        <strain evidence="8 9">DSM 44717</strain>
    </source>
</reference>
<proteinExistence type="predicted"/>
<feature type="transmembrane region" description="Helical" evidence="7">
    <location>
        <begin position="435"/>
        <end position="457"/>
    </location>
</feature>
<comment type="subcellular location">
    <subcellularLocation>
        <location evidence="1">Cell membrane</location>
        <topology evidence="1">Multi-pass membrane protein</topology>
    </subcellularLocation>
</comment>
<comment type="caution">
    <text evidence="8">The sequence shown here is derived from an EMBL/GenBank/DDBJ whole genome shotgun (WGS) entry which is preliminary data.</text>
</comment>
<dbReference type="Proteomes" id="UP000246410">
    <property type="component" value="Unassembled WGS sequence"/>
</dbReference>
<feature type="transmembrane region" description="Helical" evidence="7">
    <location>
        <begin position="404"/>
        <end position="423"/>
    </location>
</feature>
<keyword evidence="9" id="KW-1185">Reference proteome</keyword>
<keyword evidence="5 7" id="KW-1133">Transmembrane helix</keyword>
<dbReference type="EMBL" id="QGTL01000003">
    <property type="protein sequence ID" value="PWV78028.1"/>
    <property type="molecule type" value="Genomic_DNA"/>
</dbReference>
<name>A0A317NW23_9NOCA</name>
<feature type="transmembrane region" description="Helical" evidence="7">
    <location>
        <begin position="338"/>
        <end position="356"/>
    </location>
</feature>
<evidence type="ECO:0000256" key="5">
    <source>
        <dbReference type="ARBA" id="ARBA00022989"/>
    </source>
</evidence>
<dbReference type="Gene3D" id="1.20.1740.10">
    <property type="entry name" value="Amino acid/polyamine transporter I"/>
    <property type="match status" value="1"/>
</dbReference>
<gene>
    <name evidence="8" type="ORF">DFR69_103634</name>
</gene>
<dbReference type="RefSeq" id="WP_110037417.1">
    <property type="nucleotide sequence ID" value="NZ_QGTL01000003.1"/>
</dbReference>
<evidence type="ECO:0000313" key="9">
    <source>
        <dbReference type="Proteomes" id="UP000246410"/>
    </source>
</evidence>
<feature type="transmembrane region" description="Helical" evidence="7">
    <location>
        <begin position="86"/>
        <end position="105"/>
    </location>
</feature>
<keyword evidence="4 7" id="KW-0812">Transmembrane</keyword>
<feature type="transmembrane region" description="Helical" evidence="7">
    <location>
        <begin position="278"/>
        <end position="307"/>
    </location>
</feature>
<keyword evidence="3" id="KW-1003">Cell membrane</keyword>
<dbReference type="InterPro" id="IPR050367">
    <property type="entry name" value="APC_superfamily"/>
</dbReference>
<dbReference type="PIRSF" id="PIRSF006060">
    <property type="entry name" value="AA_transporter"/>
    <property type="match status" value="1"/>
</dbReference>
<keyword evidence="2" id="KW-0813">Transport</keyword>
<evidence type="ECO:0000256" key="6">
    <source>
        <dbReference type="ARBA" id="ARBA00023136"/>
    </source>
</evidence>
<dbReference type="AlphaFoldDB" id="A0A317NW23"/>
<dbReference type="GO" id="GO:0022857">
    <property type="term" value="F:transmembrane transporter activity"/>
    <property type="evidence" value="ECO:0007669"/>
    <property type="project" value="InterPro"/>
</dbReference>
<dbReference type="PANTHER" id="PTHR42770:SF15">
    <property type="entry name" value="GLUTAMATE_GAMMA-AMINOBUTYRATE ANTIPORTER-RELATED"/>
    <property type="match status" value="1"/>
</dbReference>
<dbReference type="InterPro" id="IPR002293">
    <property type="entry name" value="AA/rel_permease1"/>
</dbReference>
<feature type="transmembrane region" description="Helical" evidence="7">
    <location>
        <begin position="362"/>
        <end position="383"/>
    </location>
</feature>
<evidence type="ECO:0000256" key="4">
    <source>
        <dbReference type="ARBA" id="ARBA00022692"/>
    </source>
</evidence>
<evidence type="ECO:0000256" key="2">
    <source>
        <dbReference type="ARBA" id="ARBA00022448"/>
    </source>
</evidence>
<feature type="transmembrane region" description="Helical" evidence="7">
    <location>
        <begin position="193"/>
        <end position="214"/>
    </location>
</feature>